<reference evidence="1" key="2">
    <citation type="submission" date="2025-09" db="UniProtKB">
        <authorList>
            <consortium name="EnsemblPlants"/>
        </authorList>
    </citation>
    <scope>IDENTIFICATION</scope>
</reference>
<dbReference type="EnsemblPlants" id="AVESA.00010b.r2.2CG0315900.1">
    <property type="protein sequence ID" value="AVESA.00010b.r2.2CG0315900.1.CDS"/>
    <property type="gene ID" value="AVESA.00010b.r2.2CG0315900"/>
</dbReference>
<organism evidence="1 2">
    <name type="scientific">Avena sativa</name>
    <name type="common">Oat</name>
    <dbReference type="NCBI Taxonomy" id="4498"/>
    <lineage>
        <taxon>Eukaryota</taxon>
        <taxon>Viridiplantae</taxon>
        <taxon>Streptophyta</taxon>
        <taxon>Embryophyta</taxon>
        <taxon>Tracheophyta</taxon>
        <taxon>Spermatophyta</taxon>
        <taxon>Magnoliopsida</taxon>
        <taxon>Liliopsida</taxon>
        <taxon>Poales</taxon>
        <taxon>Poaceae</taxon>
        <taxon>BOP clade</taxon>
        <taxon>Pooideae</taxon>
        <taxon>Poodae</taxon>
        <taxon>Poeae</taxon>
        <taxon>Poeae Chloroplast Group 1 (Aveneae type)</taxon>
        <taxon>Aveninae</taxon>
        <taxon>Avena</taxon>
    </lineage>
</organism>
<reference evidence="1" key="1">
    <citation type="submission" date="2021-05" db="EMBL/GenBank/DDBJ databases">
        <authorList>
            <person name="Scholz U."/>
            <person name="Mascher M."/>
            <person name="Fiebig A."/>
        </authorList>
    </citation>
    <scope>NUCLEOTIDE SEQUENCE [LARGE SCALE GENOMIC DNA]</scope>
</reference>
<keyword evidence="2" id="KW-1185">Reference proteome</keyword>
<evidence type="ECO:0000313" key="2">
    <source>
        <dbReference type="Proteomes" id="UP001732700"/>
    </source>
</evidence>
<dbReference type="Proteomes" id="UP001732700">
    <property type="component" value="Chromosome 2C"/>
</dbReference>
<accession>A0ACD5UU08</accession>
<proteinExistence type="predicted"/>
<sequence>MRCTNCNKSFCYGCGKPLSAIHTSEQCRRDSEKLAEKLDKVDSIEELVRKLKLGACKQHPCPSCHQITYKLGNNNHVFCGACRVHHCAQCRKVVRKSSEHFGPRGCKQHTVEPEVAKNRLKKNDDSQSESL</sequence>
<name>A0ACD5UU08_AVESA</name>
<evidence type="ECO:0000313" key="1">
    <source>
        <dbReference type="EnsemblPlants" id="AVESA.00010b.r2.2CG0315900.1.CDS"/>
    </source>
</evidence>
<protein>
    <submittedName>
        <fullName evidence="1">Uncharacterized protein</fullName>
    </submittedName>
</protein>